<name>A0A6C0IK87_9ZZZZ</name>
<dbReference type="InterPro" id="IPR038129">
    <property type="entry name" value="Nanos_sf"/>
</dbReference>
<feature type="region of interest" description="Disordered" evidence="1">
    <location>
        <begin position="82"/>
        <end position="112"/>
    </location>
</feature>
<accession>A0A6C0IK87</accession>
<sequence length="271" mass="31306">MSRQMNNNRTTKTNERRVPKCLTCEKAGLTGKALEHYTRKTPDPNSEIVCPTILSFKCGYCGQAGHSKGFCQALKTDQARLERDQARQEREEERRRNERRAEEERQRQETTRRLKSNIFTAFNDDDEEENERQEALRAEVEALKAQLAEQARIQAQEAAFPSLCKMPSNKQATTINFVMVAKTAADLPIPKPKPKPQFKAMVEEEPIIYEDDEDSDYEKEDEYTEYVPDTSFGAFVDPYETPAYMRKYCADETQGNMLLAPVRSSYTDNDW</sequence>
<dbReference type="AlphaFoldDB" id="A0A6C0IK87"/>
<evidence type="ECO:0000313" key="2">
    <source>
        <dbReference type="EMBL" id="QHT91933.1"/>
    </source>
</evidence>
<organism evidence="2">
    <name type="scientific">viral metagenome</name>
    <dbReference type="NCBI Taxonomy" id="1070528"/>
    <lineage>
        <taxon>unclassified sequences</taxon>
        <taxon>metagenomes</taxon>
        <taxon>organismal metagenomes</taxon>
    </lineage>
</organism>
<protein>
    <recommendedName>
        <fullName evidence="3">Nanos-type domain-containing protein</fullName>
    </recommendedName>
</protein>
<evidence type="ECO:0008006" key="3">
    <source>
        <dbReference type="Google" id="ProtNLM"/>
    </source>
</evidence>
<dbReference type="EMBL" id="MN740172">
    <property type="protein sequence ID" value="QHT91933.1"/>
    <property type="molecule type" value="Genomic_DNA"/>
</dbReference>
<evidence type="ECO:0000256" key="1">
    <source>
        <dbReference type="SAM" id="MobiDB-lite"/>
    </source>
</evidence>
<dbReference type="Gene3D" id="4.10.60.30">
    <property type="entry name" value="Nanos, RNA-binding domain"/>
    <property type="match status" value="1"/>
</dbReference>
<proteinExistence type="predicted"/>
<reference evidence="2" key="1">
    <citation type="journal article" date="2020" name="Nature">
        <title>Giant virus diversity and host interactions through global metagenomics.</title>
        <authorList>
            <person name="Schulz F."/>
            <person name="Roux S."/>
            <person name="Paez-Espino D."/>
            <person name="Jungbluth S."/>
            <person name="Walsh D.A."/>
            <person name="Denef V.J."/>
            <person name="McMahon K.D."/>
            <person name="Konstantinidis K.T."/>
            <person name="Eloe-Fadrosh E.A."/>
            <person name="Kyrpides N.C."/>
            <person name="Woyke T."/>
        </authorList>
    </citation>
    <scope>NUCLEOTIDE SEQUENCE</scope>
    <source>
        <strain evidence="2">GVMAG-M-3300023184-86</strain>
    </source>
</reference>